<dbReference type="Pfam" id="PF00378">
    <property type="entry name" value="ECH_1"/>
    <property type="match status" value="1"/>
</dbReference>
<feature type="site" description="Important for catalysis" evidence="3">
    <location>
        <position position="126"/>
    </location>
</feature>
<feature type="binding site" description="in other chain" evidence="3">
    <location>
        <begin position="175"/>
        <end position="179"/>
    </location>
    <ligand>
        <name>substrate</name>
        <note>ligand shared between two neighboring subunits</note>
    </ligand>
</feature>
<dbReference type="Proteomes" id="UP001310387">
    <property type="component" value="Unassembled WGS sequence"/>
</dbReference>
<evidence type="ECO:0000256" key="3">
    <source>
        <dbReference type="HAMAP-Rule" id="MF_01934"/>
    </source>
</evidence>
<dbReference type="Gene3D" id="3.90.226.10">
    <property type="entry name" value="2-enoyl-CoA Hydratase, Chain A, domain 1"/>
    <property type="match status" value="1"/>
</dbReference>
<comment type="pathway">
    <text evidence="3">Quinol/quinone metabolism; 1,4-dihydroxy-2-naphthoate biosynthesis; 1,4-dihydroxy-2-naphthoate from chorismate: step 6/7.</text>
</comment>
<dbReference type="InterPro" id="IPR010198">
    <property type="entry name" value="DHNA-CoA_synthase_MenB"/>
</dbReference>
<feature type="binding site" description="in other chain" evidence="3">
    <location>
        <position position="208"/>
    </location>
    <ligand>
        <name>substrate</name>
        <note>ligand shared between two neighboring subunits</note>
    </ligand>
</feature>
<keyword evidence="2 3" id="KW-0456">Lyase</keyword>
<feature type="site" description="Important for catalysis" evidence="3">
    <location>
        <position position="305"/>
    </location>
</feature>
<dbReference type="EC" id="4.1.3.36" evidence="3 4"/>
<keyword evidence="3" id="KW-0474">Menaquinone biosynthesis</keyword>
<keyword evidence="6" id="KW-1185">Reference proteome</keyword>
<dbReference type="InterPro" id="IPR029045">
    <property type="entry name" value="ClpP/crotonase-like_dom_sf"/>
</dbReference>
<comment type="function">
    <text evidence="3">Converts o-succinylbenzoyl-CoA (OSB-CoA) to 1,4-dihydroxy-2-naphthoyl-CoA (DHNA-CoA).</text>
</comment>
<feature type="site" description="Important for catalysis" evidence="3">
    <location>
        <position position="203"/>
    </location>
</feature>
<dbReference type="InterPro" id="IPR014748">
    <property type="entry name" value="Enoyl-CoA_hydra_C"/>
</dbReference>
<comment type="caution">
    <text evidence="3">Lacks conserved residue(s) required for the propagation of feature annotation.</text>
</comment>
<dbReference type="SUPFAM" id="SSF52096">
    <property type="entry name" value="ClpP/crotonase"/>
    <property type="match status" value="1"/>
</dbReference>
<dbReference type="GO" id="GO:0008935">
    <property type="term" value="F:1,4-dihydroxy-2-naphthoyl-CoA synthase activity"/>
    <property type="evidence" value="ECO:0007669"/>
    <property type="project" value="UniProtKB-EC"/>
</dbReference>
<dbReference type="CDD" id="cd06558">
    <property type="entry name" value="crotonase-like"/>
    <property type="match status" value="1"/>
</dbReference>
<name>A0ABU7Z9F2_9MICO</name>
<feature type="binding site" description="in other chain" evidence="3">
    <location>
        <position position="69"/>
    </location>
    <ligand>
        <name>substrate</name>
        <note>ligand shared between two neighboring subunits</note>
    </ligand>
</feature>
<feature type="binding site" evidence="3">
    <location>
        <position position="320"/>
    </location>
    <ligand>
        <name>substrate</name>
        <note>ligand shared between two neighboring subunits</note>
    </ligand>
</feature>
<dbReference type="NCBIfam" id="NF006186">
    <property type="entry name" value="PRK08321.1"/>
    <property type="match status" value="1"/>
</dbReference>
<feature type="binding site" description="in other chain" evidence="3">
    <location>
        <begin position="114"/>
        <end position="118"/>
    </location>
    <ligand>
        <name>substrate</name>
        <note>ligand shared between two neighboring subunits</note>
    </ligand>
</feature>
<dbReference type="EMBL" id="JBAGLP010000118">
    <property type="protein sequence ID" value="MEG3615991.1"/>
    <property type="molecule type" value="Genomic_DNA"/>
</dbReference>
<dbReference type="PROSITE" id="PS00166">
    <property type="entry name" value="ENOYL_COA_HYDRATASE"/>
    <property type="match status" value="1"/>
</dbReference>
<accession>A0ABU7Z9F2</accession>
<dbReference type="HAMAP" id="MF_01934">
    <property type="entry name" value="MenB"/>
    <property type="match status" value="1"/>
</dbReference>
<evidence type="ECO:0000256" key="2">
    <source>
        <dbReference type="ARBA" id="ARBA00023239"/>
    </source>
</evidence>
<sequence>MSRSDSTPDVPAQVSHTFDPRRWRTVAGFEDLTDLTYHRGVERSTADDGTEQVRDLPVVRVAFDRPEVRNAFRPHTVDELYRVLDHARMTSDVGTVLLTGNGPSPKDGGWAFCSGGDQRIRGRSGYQYTTADEAGRLGVDADAVDPARAGRLHILEVQRLIRTMPKVVIAVVDGWAAGGGHSLHVVADLSIACREHGRFKQTDADVGSFDGGYGSAYLAKQVGQKRAREIFFLAREYSADDAERWGGVNEVAEHADLESLGIEYARTVAGKSPQAIRMLKFAFNLADDGLMGQQVFAGEATRLAYLTDEAVEGRDAFLGKREPDWSRFPYAY</sequence>
<comment type="similarity">
    <text evidence="3">Belongs to the enoyl-CoA hydratase/isomerase family. MenB subfamily.</text>
</comment>
<evidence type="ECO:0000313" key="5">
    <source>
        <dbReference type="EMBL" id="MEG3615991.1"/>
    </source>
</evidence>
<gene>
    <name evidence="3" type="primary">menB</name>
    <name evidence="5" type="ORF">V5O49_12730</name>
</gene>
<feature type="binding site" evidence="3">
    <location>
        <position position="305"/>
    </location>
    <ligand>
        <name>substrate</name>
        <note>ligand shared between two neighboring subunits</note>
    </ligand>
</feature>
<dbReference type="InterPro" id="IPR018376">
    <property type="entry name" value="Enoyl-CoA_hyd/isom_CS"/>
</dbReference>
<protein>
    <recommendedName>
        <fullName evidence="3 4">1,4-dihydroxy-2-naphthoyl-CoA synthase</fullName>
        <shortName evidence="3">DHNA-CoA synthase</shortName>
        <ecNumber evidence="3 4">4.1.3.36</ecNumber>
    </recommendedName>
</protein>
<dbReference type="NCBIfam" id="TIGR01929">
    <property type="entry name" value="menB"/>
    <property type="match status" value="1"/>
</dbReference>
<comment type="catalytic activity">
    <reaction evidence="1 3">
        <text>2-succinylbenzoyl-CoA + H(+) = 1,4-dihydroxy-2-naphthoyl-CoA + H2O</text>
        <dbReference type="Rhea" id="RHEA:26562"/>
        <dbReference type="ChEBI" id="CHEBI:15377"/>
        <dbReference type="ChEBI" id="CHEBI:15378"/>
        <dbReference type="ChEBI" id="CHEBI:57364"/>
        <dbReference type="ChEBI" id="CHEBI:58897"/>
        <dbReference type="EC" id="4.1.3.36"/>
    </reaction>
</comment>
<evidence type="ECO:0000256" key="4">
    <source>
        <dbReference type="NCBIfam" id="TIGR01929"/>
    </source>
</evidence>
<proteinExistence type="inferred from homology"/>
<dbReference type="RefSeq" id="WP_332902525.1">
    <property type="nucleotide sequence ID" value="NZ_JBAGLP010000118.1"/>
</dbReference>
<comment type="caution">
    <text evidence="5">The sequence shown here is derived from an EMBL/GenBank/DDBJ whole genome shotgun (WGS) entry which is preliminary data.</text>
</comment>
<organism evidence="5 6">
    <name type="scientific">Isoptericola haloaureus</name>
    <dbReference type="NCBI Taxonomy" id="1542902"/>
    <lineage>
        <taxon>Bacteria</taxon>
        <taxon>Bacillati</taxon>
        <taxon>Actinomycetota</taxon>
        <taxon>Actinomycetes</taxon>
        <taxon>Micrococcales</taxon>
        <taxon>Promicromonosporaceae</taxon>
        <taxon>Isoptericola</taxon>
    </lineage>
</organism>
<reference evidence="5" key="1">
    <citation type="journal article" date="2024" name="Antonie Van Leeuwenhoek">
        <title>Isoptericola haloaureus sp. nov., a dimorphic actinobacterium isolated from mangrove sediments of southeast India, implicating biosaline agricultural significance through nitrogen fixation and salt tolerance genes.</title>
        <authorList>
            <person name="Prathaban M."/>
            <person name="Prathiviraj R."/>
            <person name="Ravichandran M."/>
            <person name="Natarajan S.D."/>
            <person name="Sobanaa M."/>
            <person name="Hari Krishna Kumar S."/>
            <person name="Chandrasekar V."/>
            <person name="Selvin J."/>
        </authorList>
    </citation>
    <scope>NUCLEOTIDE SEQUENCE</scope>
    <source>
        <strain evidence="5">MP1014</strain>
    </source>
</reference>
<dbReference type="PANTHER" id="PTHR43113:SF1">
    <property type="entry name" value="1,4-DIHYDROXY-2-NAPHTHOYL-COA SYNTHASE, PEROXISOMAL"/>
    <property type="match status" value="1"/>
</dbReference>
<evidence type="ECO:0000256" key="1">
    <source>
        <dbReference type="ARBA" id="ARBA00000177"/>
    </source>
</evidence>
<reference evidence="5" key="2">
    <citation type="submission" date="2024-02" db="EMBL/GenBank/DDBJ databases">
        <authorList>
            <person name="Prathaban M."/>
            <person name="Mythili R."/>
            <person name="Sharmila Devi N."/>
            <person name="Sobanaa M."/>
            <person name="Prathiviraj R."/>
            <person name="Selvin J."/>
        </authorList>
    </citation>
    <scope>NUCLEOTIDE SEQUENCE</scope>
    <source>
        <strain evidence="5">MP1014</strain>
    </source>
</reference>
<dbReference type="InterPro" id="IPR001753">
    <property type="entry name" value="Enoyl-CoA_hydra/iso"/>
</dbReference>
<dbReference type="Gene3D" id="1.10.12.10">
    <property type="entry name" value="Lyase 2-enoyl-coa Hydratase, Chain A, domain 2"/>
    <property type="match status" value="1"/>
</dbReference>
<feature type="binding site" description="in other chain" evidence="3">
    <location>
        <position position="202"/>
    </location>
    <ligand>
        <name>substrate</name>
        <note>ligand shared between two neighboring subunits</note>
    </ligand>
</feature>
<dbReference type="PANTHER" id="PTHR43113">
    <property type="entry name" value="NUCLEOSIDE-DIPHOSPHATE-SUGAR EPIMERASE"/>
    <property type="match status" value="1"/>
</dbReference>
<feature type="binding site" description="in other chain" evidence="3">
    <location>
        <position position="126"/>
    </location>
    <ligand>
        <name>substrate</name>
        <note>ligand shared between two neighboring subunits</note>
    </ligand>
</feature>
<comment type="pathway">
    <text evidence="3">Quinol/quinone metabolism; menaquinone biosynthesis.</text>
</comment>
<evidence type="ECO:0000313" key="6">
    <source>
        <dbReference type="Proteomes" id="UP001310387"/>
    </source>
</evidence>